<dbReference type="GO" id="GO:0006355">
    <property type="term" value="P:regulation of DNA-templated transcription"/>
    <property type="evidence" value="ECO:0007669"/>
    <property type="project" value="InterPro"/>
</dbReference>
<feature type="binding site" evidence="3">
    <location>
        <position position="22"/>
    </location>
    <ligand>
        <name>Zn(2+)</name>
        <dbReference type="ChEBI" id="CHEBI:29105"/>
    </ligand>
</feature>
<organism evidence="4 5">
    <name type="scientific">Sphaerotilus montanus</name>
    <dbReference type="NCBI Taxonomy" id="522889"/>
    <lineage>
        <taxon>Bacteria</taxon>
        <taxon>Pseudomonadati</taxon>
        <taxon>Pseudomonadota</taxon>
        <taxon>Betaproteobacteria</taxon>
        <taxon>Burkholderiales</taxon>
        <taxon>Sphaerotilaceae</taxon>
        <taxon>Sphaerotilus</taxon>
    </lineage>
</organism>
<comment type="subunit">
    <text evidence="3">Interacts with GyrB.</text>
</comment>
<sequence>MNPNDTPAGATRPAPQVPCPTCRELTLFAPSNPWRPFCSERCRQRDFGAWASESFRVAAVEPPDDQGSP</sequence>
<reference evidence="4 5" key="1">
    <citation type="submission" date="2020-07" db="EMBL/GenBank/DDBJ databases">
        <title>Genomic Encyclopedia of Archaeal and Bacterial Type Strains, Phase II (KMG-II): from individual species to whole genera.</title>
        <authorList>
            <person name="Goeker M."/>
        </authorList>
    </citation>
    <scope>NUCLEOTIDE SEQUENCE [LARGE SCALE GENOMIC DNA]</scope>
    <source>
        <strain evidence="4 5">DSM 21226</strain>
    </source>
</reference>
<comment type="function">
    <text evidence="3">Inhibits all the catalytic activities of DNA gyrase by preventing its interaction with DNA. Acts by binding directly to the C-terminal domain of GyrB, which probably disrupts DNA binding by the gyrase.</text>
</comment>
<dbReference type="RefSeq" id="WP_179634127.1">
    <property type="nucleotide sequence ID" value="NZ_JACCFH010000001.1"/>
</dbReference>
<evidence type="ECO:0000313" key="4">
    <source>
        <dbReference type="EMBL" id="NYG33352.1"/>
    </source>
</evidence>
<name>A0A7Y9QXP2_9BURK</name>
<evidence type="ECO:0000256" key="1">
    <source>
        <dbReference type="ARBA" id="ARBA00022723"/>
    </source>
</evidence>
<dbReference type="SUPFAM" id="SSF57716">
    <property type="entry name" value="Glucocorticoid receptor-like (DNA-binding domain)"/>
    <property type="match status" value="1"/>
</dbReference>
<comment type="caution">
    <text evidence="4">The sequence shown here is derived from an EMBL/GenBank/DDBJ whole genome shotgun (WGS) entry which is preliminary data.</text>
</comment>
<dbReference type="HAMAP" id="MF_00649">
    <property type="entry name" value="DNA_gyrase_inhibitor_YacG"/>
    <property type="match status" value="1"/>
</dbReference>
<accession>A0A7Y9QXP2</accession>
<dbReference type="InterPro" id="IPR005584">
    <property type="entry name" value="DNA_gyrase_inhibitor_YacG"/>
</dbReference>
<dbReference type="PANTHER" id="PTHR36150">
    <property type="entry name" value="DNA GYRASE INHIBITOR YACG"/>
    <property type="match status" value="1"/>
</dbReference>
<feature type="binding site" evidence="3">
    <location>
        <position position="42"/>
    </location>
    <ligand>
        <name>Zn(2+)</name>
        <dbReference type="ChEBI" id="CHEBI:29105"/>
    </ligand>
</feature>
<dbReference type="PANTHER" id="PTHR36150:SF1">
    <property type="entry name" value="DNA GYRASE INHIBITOR YACG"/>
    <property type="match status" value="1"/>
</dbReference>
<keyword evidence="1 3" id="KW-0479">Metal-binding</keyword>
<dbReference type="InterPro" id="IPR013088">
    <property type="entry name" value="Znf_NHR/GATA"/>
</dbReference>
<dbReference type="AlphaFoldDB" id="A0A7Y9QXP2"/>
<dbReference type="Proteomes" id="UP000518288">
    <property type="component" value="Unassembled WGS sequence"/>
</dbReference>
<keyword evidence="2 3" id="KW-0862">Zinc</keyword>
<dbReference type="GO" id="GO:0008657">
    <property type="term" value="F:DNA topoisomerase type II (double strand cut, ATP-hydrolyzing) inhibitor activity"/>
    <property type="evidence" value="ECO:0007669"/>
    <property type="project" value="UniProtKB-UniRule"/>
</dbReference>
<dbReference type="EMBL" id="JACCFH010000001">
    <property type="protein sequence ID" value="NYG33352.1"/>
    <property type="molecule type" value="Genomic_DNA"/>
</dbReference>
<feature type="binding site" evidence="3">
    <location>
        <position position="19"/>
    </location>
    <ligand>
        <name>Zn(2+)</name>
        <dbReference type="ChEBI" id="CHEBI:29105"/>
    </ligand>
</feature>
<evidence type="ECO:0000256" key="3">
    <source>
        <dbReference type="HAMAP-Rule" id="MF_00649"/>
    </source>
</evidence>
<proteinExistence type="inferred from homology"/>
<protein>
    <recommendedName>
        <fullName evidence="3">DNA gyrase inhibitor YacG</fullName>
    </recommendedName>
</protein>
<dbReference type="Pfam" id="PF03884">
    <property type="entry name" value="YacG"/>
    <property type="match status" value="1"/>
</dbReference>
<dbReference type="GO" id="GO:0008270">
    <property type="term" value="F:zinc ion binding"/>
    <property type="evidence" value="ECO:0007669"/>
    <property type="project" value="UniProtKB-UniRule"/>
</dbReference>
<feature type="binding site" evidence="3">
    <location>
        <position position="38"/>
    </location>
    <ligand>
        <name>Zn(2+)</name>
        <dbReference type="ChEBI" id="CHEBI:29105"/>
    </ligand>
</feature>
<dbReference type="Gene3D" id="3.30.50.10">
    <property type="entry name" value="Erythroid Transcription Factor GATA-1, subunit A"/>
    <property type="match status" value="1"/>
</dbReference>
<comment type="similarity">
    <text evidence="3">Belongs to the DNA gyrase inhibitor YacG family.</text>
</comment>
<evidence type="ECO:0000256" key="2">
    <source>
        <dbReference type="ARBA" id="ARBA00022833"/>
    </source>
</evidence>
<keyword evidence="5" id="KW-1185">Reference proteome</keyword>
<gene>
    <name evidence="3" type="primary">yacG</name>
    <name evidence="4" type="ORF">BDD16_002338</name>
</gene>
<comment type="cofactor">
    <cofactor evidence="3">
        <name>Zn(2+)</name>
        <dbReference type="ChEBI" id="CHEBI:29105"/>
    </cofactor>
    <text evidence="3">Binds 1 zinc ion.</text>
</comment>
<evidence type="ECO:0000313" key="5">
    <source>
        <dbReference type="Proteomes" id="UP000518288"/>
    </source>
</evidence>